<protein>
    <recommendedName>
        <fullName evidence="9">Cysteine/Histidine-rich C1 domain family protein</fullName>
    </recommendedName>
</protein>
<dbReference type="PRINTS" id="PR00114">
    <property type="entry name" value="STPHPHTASE"/>
</dbReference>
<evidence type="ECO:0000256" key="1">
    <source>
        <dbReference type="ARBA" id="ARBA00022723"/>
    </source>
</evidence>
<proteinExistence type="predicted"/>
<keyword evidence="3" id="KW-0863">Zinc-finger</keyword>
<feature type="domain" description="Zinc finger PHD-type" evidence="6">
    <location>
        <begin position="182"/>
        <end position="241"/>
    </location>
</feature>
<evidence type="ECO:0000256" key="4">
    <source>
        <dbReference type="ARBA" id="ARBA00022833"/>
    </source>
</evidence>
<dbReference type="SMART" id="SM00156">
    <property type="entry name" value="PP2Ac"/>
    <property type="match status" value="1"/>
</dbReference>
<feature type="domain" description="Serine/threonine specific protein phosphatases" evidence="5">
    <location>
        <begin position="334"/>
        <end position="543"/>
    </location>
</feature>
<dbReference type="SMART" id="SM00249">
    <property type="entry name" value="PHD"/>
    <property type="match status" value="3"/>
</dbReference>
<dbReference type="PANTHER" id="PTHR32410:SF162">
    <property type="entry name" value="CHP-RICH ZINC FINGER PROTEIN-LIKE-RELATED"/>
    <property type="match status" value="1"/>
</dbReference>
<evidence type="ECO:0008006" key="9">
    <source>
        <dbReference type="Google" id="ProtNLM"/>
    </source>
</evidence>
<evidence type="ECO:0000259" key="6">
    <source>
        <dbReference type="SMART" id="SM00249"/>
    </source>
</evidence>
<evidence type="ECO:0000259" key="5">
    <source>
        <dbReference type="SMART" id="SM00156"/>
    </source>
</evidence>
<evidence type="ECO:0000313" key="7">
    <source>
        <dbReference type="EMBL" id="VYS59578.1"/>
    </source>
</evidence>
<reference evidence="7 8" key="1">
    <citation type="submission" date="2019-11" db="EMBL/GenBank/DDBJ databases">
        <authorList>
            <person name="Jiao W.-B."/>
            <person name="Schneeberger K."/>
        </authorList>
    </citation>
    <scope>NUCLEOTIDE SEQUENCE [LARGE SCALE GENOMIC DNA]</scope>
    <source>
        <strain evidence="8">cv. An-1</strain>
    </source>
</reference>
<evidence type="ECO:0000313" key="8">
    <source>
        <dbReference type="Proteomes" id="UP000426265"/>
    </source>
</evidence>
<dbReference type="SUPFAM" id="SSF57889">
    <property type="entry name" value="Cysteine-rich domain"/>
    <property type="match status" value="3"/>
</dbReference>
<dbReference type="InterPro" id="IPR006186">
    <property type="entry name" value="Ser/Thr-sp_prot-phosphatase"/>
</dbReference>
<dbReference type="SUPFAM" id="SSF56300">
    <property type="entry name" value="Metallo-dependent phosphatases"/>
    <property type="match status" value="1"/>
</dbReference>
<dbReference type="EMBL" id="CACRSJ010000106">
    <property type="protein sequence ID" value="VYS59578.1"/>
    <property type="molecule type" value="Genomic_DNA"/>
</dbReference>
<evidence type="ECO:0000256" key="2">
    <source>
        <dbReference type="ARBA" id="ARBA00022737"/>
    </source>
</evidence>
<gene>
    <name evidence="7" type="ORF">AN1_LOCUS15016</name>
</gene>
<feature type="domain" description="Zinc finger PHD-type" evidence="6">
    <location>
        <begin position="428"/>
        <end position="490"/>
    </location>
</feature>
<keyword evidence="2" id="KW-0677">Repeat</keyword>
<dbReference type="InterPro" id="IPR029052">
    <property type="entry name" value="Metallo-depent_PP-like"/>
</dbReference>
<dbReference type="InterPro" id="IPR004146">
    <property type="entry name" value="DC1"/>
</dbReference>
<dbReference type="InterPro" id="IPR053192">
    <property type="entry name" value="Vacuole_Formation_Reg"/>
</dbReference>
<dbReference type="GO" id="GO:0008270">
    <property type="term" value="F:zinc ion binding"/>
    <property type="evidence" value="ECO:0007669"/>
    <property type="project" value="UniProtKB-KW"/>
</dbReference>
<dbReference type="Proteomes" id="UP000426265">
    <property type="component" value="Unassembled WGS sequence"/>
</dbReference>
<dbReference type="InterPro" id="IPR001965">
    <property type="entry name" value="Znf_PHD"/>
</dbReference>
<organism evidence="7 8">
    <name type="scientific">Arabidopsis thaliana</name>
    <name type="common">Mouse-ear cress</name>
    <dbReference type="NCBI Taxonomy" id="3702"/>
    <lineage>
        <taxon>Eukaryota</taxon>
        <taxon>Viridiplantae</taxon>
        <taxon>Streptophyta</taxon>
        <taxon>Embryophyta</taxon>
        <taxon>Tracheophyta</taxon>
        <taxon>Spermatophyta</taxon>
        <taxon>Magnoliopsida</taxon>
        <taxon>eudicotyledons</taxon>
        <taxon>Gunneridae</taxon>
        <taxon>Pentapetalae</taxon>
        <taxon>rosids</taxon>
        <taxon>malvids</taxon>
        <taxon>Brassicales</taxon>
        <taxon>Brassicaceae</taxon>
        <taxon>Camelineae</taxon>
        <taxon>Arabidopsis</taxon>
    </lineage>
</organism>
<sequence>MAVVPGADVKVIFMEATVAMSWAVIRCSIRIALSPNPRSATIWVARRFPNPPLFRITRCMNIHLNLPEKQGFRDMTCLEVLLPPYKHHSSHPKHPLKNLKHGSPSYADKKCLLCGIKFQDERFNKVRNKCYPHKNVLELYHCDVCNVCICMSCEGNPPPLAVVSLTTHEHEVHLIPRLLDFTCNACGTQGDRSPYFCLQCNFMIHRDCIDLPRIININRHDHRLSYTSHLGHGNQKCGVCRKAVDGCCGAYSCKKCPSYVVHSLCATRKDVWDMVELEGIPEEEEIAPFKVIDENTIKHMSHDHDLILYMDGRILHESKLCEACVCQINTDPFYSCEQCGFILHQTCAIMPREKRHVLCNTPFTLQANDSKDSPRQRKTCLLCNQNFTGFGYQSRNGKVMDVRCGSIFEPFVHKSHPHPLFYKFCNNKCDACETTTFTHMLCCDECEFSLDFRCATLPRKVVKQRHDDRPLYLSYIDNNVDGGYWCDICEKKVVEDGYEFFADRQLVTMFSAPNYCGEFDNAGALMSVDESLMCSFQILKPVDRSVVARLSSYKFTNLLLQSFLSYNPDSNLMGRMGGEKATTDVGVG</sequence>
<dbReference type="AlphaFoldDB" id="A0A654FES8"/>
<keyword evidence="1" id="KW-0479">Metal-binding</keyword>
<dbReference type="PANTHER" id="PTHR32410">
    <property type="entry name" value="CYSTEINE/HISTIDINE-RICH C1 DOMAIN FAMILY PROTEIN"/>
    <property type="match status" value="1"/>
</dbReference>
<dbReference type="Gene3D" id="3.60.21.10">
    <property type="match status" value="1"/>
</dbReference>
<accession>A0A654FES8</accession>
<feature type="domain" description="Zinc finger PHD-type" evidence="6">
    <location>
        <begin position="323"/>
        <end position="384"/>
    </location>
</feature>
<dbReference type="GO" id="GO:0016787">
    <property type="term" value="F:hydrolase activity"/>
    <property type="evidence" value="ECO:0007669"/>
    <property type="project" value="InterPro"/>
</dbReference>
<name>A0A654FES8_ARATH</name>
<dbReference type="InterPro" id="IPR046349">
    <property type="entry name" value="C1-like_sf"/>
</dbReference>
<evidence type="ECO:0000256" key="3">
    <source>
        <dbReference type="ARBA" id="ARBA00022771"/>
    </source>
</evidence>
<keyword evidence="4" id="KW-0862">Zinc</keyword>
<dbReference type="Pfam" id="PF03107">
    <property type="entry name" value="C1_2"/>
    <property type="match status" value="3"/>
</dbReference>